<reference evidence="5" key="1">
    <citation type="submission" date="2015-07" db="EMBL/GenBank/DDBJ databases">
        <title>Complete genome sequence and phylogenetic analysis of Limnochorda pilosa.</title>
        <authorList>
            <person name="Watanabe M."/>
            <person name="Kojima H."/>
            <person name="Fukui M."/>
        </authorList>
    </citation>
    <scope>NUCLEOTIDE SEQUENCE [LARGE SCALE GENOMIC DNA]</scope>
    <source>
        <strain evidence="5">HC45</strain>
    </source>
</reference>
<dbReference type="Gene3D" id="3.40.50.720">
    <property type="entry name" value="NAD(P)-binding Rossmann-like Domain"/>
    <property type="match status" value="1"/>
</dbReference>
<feature type="domain" description="XdhC Rossmann" evidence="3">
    <location>
        <begin position="90"/>
        <end position="232"/>
    </location>
</feature>
<evidence type="ECO:0000313" key="4">
    <source>
        <dbReference type="EMBL" id="BAS27001.1"/>
    </source>
</evidence>
<dbReference type="Pfam" id="PF02625">
    <property type="entry name" value="XdhC_CoxI"/>
    <property type="match status" value="1"/>
</dbReference>
<evidence type="ECO:0008006" key="6">
    <source>
        <dbReference type="Google" id="ProtNLM"/>
    </source>
</evidence>
<accession>A0A0K2SIP4</accession>
<dbReference type="EMBL" id="AP014924">
    <property type="protein sequence ID" value="BAS27001.1"/>
    <property type="molecule type" value="Genomic_DNA"/>
</dbReference>
<feature type="domain" description="XdhC- CoxI" evidence="2">
    <location>
        <begin position="5"/>
        <end position="57"/>
    </location>
</feature>
<dbReference type="PATRIC" id="fig|1555112.3.peg.1193"/>
<dbReference type="STRING" id="1555112.LIP_1144"/>
<dbReference type="InterPro" id="IPR027051">
    <property type="entry name" value="XdhC_Rossmann_dom"/>
</dbReference>
<dbReference type="KEGG" id="lpil:LIP_1144"/>
<dbReference type="Pfam" id="PF13478">
    <property type="entry name" value="XdhC_C"/>
    <property type="match status" value="1"/>
</dbReference>
<dbReference type="PANTHER" id="PTHR30388">
    <property type="entry name" value="ALDEHYDE OXIDOREDUCTASE MOLYBDENUM COFACTOR ASSEMBLY PROTEIN"/>
    <property type="match status" value="1"/>
</dbReference>
<reference evidence="5" key="2">
    <citation type="journal article" date="2016" name="Int. J. Syst. Evol. Microbiol.">
        <title>Complete genome sequence and cell structure of Limnochorda pilosa, a Gram-negative spore-former within the phylum Firmicutes.</title>
        <authorList>
            <person name="Watanabe M."/>
            <person name="Kojima H."/>
            <person name="Fukui M."/>
        </authorList>
    </citation>
    <scope>NUCLEOTIDE SEQUENCE [LARGE SCALE GENOMIC DNA]</scope>
    <source>
        <strain evidence="5">HC45</strain>
    </source>
</reference>
<evidence type="ECO:0000256" key="1">
    <source>
        <dbReference type="SAM" id="MobiDB-lite"/>
    </source>
</evidence>
<dbReference type="AlphaFoldDB" id="A0A0K2SIP4"/>
<evidence type="ECO:0000259" key="2">
    <source>
        <dbReference type="Pfam" id="PF02625"/>
    </source>
</evidence>
<feature type="region of interest" description="Disordered" evidence="1">
    <location>
        <begin position="241"/>
        <end position="260"/>
    </location>
</feature>
<organism evidence="4 5">
    <name type="scientific">Limnochorda pilosa</name>
    <dbReference type="NCBI Taxonomy" id="1555112"/>
    <lineage>
        <taxon>Bacteria</taxon>
        <taxon>Bacillati</taxon>
        <taxon>Bacillota</taxon>
        <taxon>Limnochordia</taxon>
        <taxon>Limnochordales</taxon>
        <taxon>Limnochordaceae</taxon>
        <taxon>Limnochorda</taxon>
    </lineage>
</organism>
<sequence length="260" mass="28046">MVAELEAGRSLWLATVVQSSHPQVPLGARLLVTGDLRATGSLGAPALDQDVLTRLRAGRPQSHLRLHWPESGRSPSAEVLVEWVRAVPWLLVLGAGGDAEALATIGAAAGFRVAVADHRPALLRRERFPRAEELVSCEPEELPERLLTPQSYGVVLTHHFQRDVRWLKRLFASPVPYVGVLGPRSRAEQLLAHLRREGDAPGQQDLARLYAPVGLDLGGEGAGAVALAVVAEAAALHHGREARHLRDRQGALHPERAQGA</sequence>
<evidence type="ECO:0000313" key="5">
    <source>
        <dbReference type="Proteomes" id="UP000065807"/>
    </source>
</evidence>
<gene>
    <name evidence="4" type="ORF">LIP_1144</name>
</gene>
<dbReference type="Proteomes" id="UP000065807">
    <property type="component" value="Chromosome"/>
</dbReference>
<proteinExistence type="predicted"/>
<dbReference type="InterPro" id="IPR003777">
    <property type="entry name" value="XdhC_CoxI"/>
</dbReference>
<keyword evidence="5" id="KW-1185">Reference proteome</keyword>
<dbReference type="InterPro" id="IPR052698">
    <property type="entry name" value="MoCofactor_Util/Proc"/>
</dbReference>
<protein>
    <recommendedName>
        <fullName evidence="6">XdhC Rossmann domain-containing protein</fullName>
    </recommendedName>
</protein>
<dbReference type="PANTHER" id="PTHR30388:SF6">
    <property type="entry name" value="XANTHINE DEHYDROGENASE SUBUNIT A-RELATED"/>
    <property type="match status" value="1"/>
</dbReference>
<name>A0A0K2SIP4_LIMPI</name>
<evidence type="ECO:0000259" key="3">
    <source>
        <dbReference type="Pfam" id="PF13478"/>
    </source>
</evidence>